<keyword evidence="1" id="KW-0812">Transmembrane</keyword>
<feature type="transmembrane region" description="Helical" evidence="1">
    <location>
        <begin position="120"/>
        <end position="141"/>
    </location>
</feature>
<keyword evidence="3" id="KW-1185">Reference proteome</keyword>
<dbReference type="SUPFAM" id="SSF48097">
    <property type="entry name" value="Regulator of G-protein signaling, RGS"/>
    <property type="match status" value="1"/>
</dbReference>
<sequence>MEKSSNNKIHTINSYTCPFPSEWNNTNNRAIDDYNKCGKYYDDVESFTDIFKKGGFYHFLCISIIVYSIGSVIVLLKYRKRYEITKCNLSLISLYTLGIVLNILPSYLNQVNYFTFPCYALSYSSIIGYPLMLMSCIGFSYRYIKLCYMNYNNYNDIDIDTEERGILYYINKYYSDEKLIFIMLFYVITSLLYLTVLSLTGSSFNIYPLDRGFCNLSQEQVFNLIIVFLYLTVLLPISTMSLYKLGNNFPSMKSYKYTNIASFFLILWYIFNILIRSYRCSKLTKYIPFDISFFFLNLSFSYAEIIKPLIDLIIIEYKLTNLENNKKGLIKILNTTLLYEEFLYYCNMKCCGEYAIFHRYYMKFRRIYKPISSKLENSQYLYDSSDFANSTHSMSCVSMGTSSQYTNMDDTTSECYEEKKRKLSGATTNDNKSSIMKTATADGQAYEVNNESSEQNVIKELQKNYDQVYKIINGIYLKFFEKDCQLELNISERIIKKMTRSLQNFNDNYEKMKANQTYSHEGLMCERMYDEAHREAIEILYHNIFSNYLNYKKTGKIETDLYTSKEKLDADNISIKRSLV</sequence>
<gene>
    <name evidence="2" type="ORF">BCR36DRAFT_407753</name>
</gene>
<name>A0A1Y1VMV7_9FUNG</name>
<dbReference type="InterPro" id="IPR044926">
    <property type="entry name" value="RGS_subdomain_2"/>
</dbReference>
<reference evidence="2 3" key="2">
    <citation type="submission" date="2016-08" db="EMBL/GenBank/DDBJ databases">
        <title>Pervasive Adenine N6-methylation of Active Genes in Fungi.</title>
        <authorList>
            <consortium name="DOE Joint Genome Institute"/>
            <person name="Mondo S.J."/>
            <person name="Dannebaum R.O."/>
            <person name="Kuo R.C."/>
            <person name="Labutti K."/>
            <person name="Haridas S."/>
            <person name="Kuo A."/>
            <person name="Salamov A."/>
            <person name="Ahrendt S.R."/>
            <person name="Lipzen A."/>
            <person name="Sullivan W."/>
            <person name="Andreopoulos W.B."/>
            <person name="Clum A."/>
            <person name="Lindquist E."/>
            <person name="Daum C."/>
            <person name="Ramamoorthy G.K."/>
            <person name="Gryganskyi A."/>
            <person name="Culley D."/>
            <person name="Magnuson J.K."/>
            <person name="James T.Y."/>
            <person name="O'Malley M.A."/>
            <person name="Stajich J.E."/>
            <person name="Spatafora J.W."/>
            <person name="Visel A."/>
            <person name="Grigoriev I.V."/>
        </authorList>
    </citation>
    <scope>NUCLEOTIDE SEQUENCE [LARGE SCALE GENOMIC DNA]</scope>
    <source>
        <strain evidence="3">finn</strain>
    </source>
</reference>
<protein>
    <recommendedName>
        <fullName evidence="4">RGS domain-containing protein</fullName>
    </recommendedName>
</protein>
<dbReference type="OrthoDB" id="10500740at2759"/>
<dbReference type="AlphaFoldDB" id="A0A1Y1VMV7"/>
<evidence type="ECO:0000313" key="2">
    <source>
        <dbReference type="EMBL" id="ORX60748.1"/>
    </source>
</evidence>
<proteinExistence type="predicted"/>
<feature type="transmembrane region" description="Helical" evidence="1">
    <location>
        <begin position="221"/>
        <end position="243"/>
    </location>
</feature>
<dbReference type="InterPro" id="IPR036305">
    <property type="entry name" value="RGS_sf"/>
</dbReference>
<dbReference type="Proteomes" id="UP000193719">
    <property type="component" value="Unassembled WGS sequence"/>
</dbReference>
<dbReference type="EMBL" id="MCFH01000001">
    <property type="protein sequence ID" value="ORX60748.1"/>
    <property type="molecule type" value="Genomic_DNA"/>
</dbReference>
<accession>A0A1Y1VMV7</accession>
<evidence type="ECO:0008006" key="4">
    <source>
        <dbReference type="Google" id="ProtNLM"/>
    </source>
</evidence>
<feature type="transmembrane region" description="Helical" evidence="1">
    <location>
        <begin position="255"/>
        <end position="275"/>
    </location>
</feature>
<organism evidence="2 3">
    <name type="scientific">Piromyces finnis</name>
    <dbReference type="NCBI Taxonomy" id="1754191"/>
    <lineage>
        <taxon>Eukaryota</taxon>
        <taxon>Fungi</taxon>
        <taxon>Fungi incertae sedis</taxon>
        <taxon>Chytridiomycota</taxon>
        <taxon>Chytridiomycota incertae sedis</taxon>
        <taxon>Neocallimastigomycetes</taxon>
        <taxon>Neocallimastigales</taxon>
        <taxon>Neocallimastigaceae</taxon>
        <taxon>Piromyces</taxon>
    </lineage>
</organism>
<comment type="caution">
    <text evidence="2">The sequence shown here is derived from an EMBL/GenBank/DDBJ whole genome shotgun (WGS) entry which is preliminary data.</text>
</comment>
<keyword evidence="1" id="KW-0472">Membrane</keyword>
<keyword evidence="1" id="KW-1133">Transmembrane helix</keyword>
<reference evidence="2 3" key="1">
    <citation type="submission" date="2016-08" db="EMBL/GenBank/DDBJ databases">
        <title>Genomes of anaerobic fungi encode conserved fungal cellulosomes for biomass hydrolysis.</title>
        <authorList>
            <consortium name="DOE Joint Genome Institute"/>
            <person name="Haitjema C.H."/>
            <person name="Gilmore S.P."/>
            <person name="Henske J.K."/>
            <person name="Solomon K.V."/>
            <person name="De Groot R."/>
            <person name="Kuo A."/>
            <person name="Mondo S.J."/>
            <person name="Salamov A.A."/>
            <person name="Labutti K."/>
            <person name="Zhao Z."/>
            <person name="Chiniquy J."/>
            <person name="Barry K."/>
            <person name="Brewer H.M."/>
            <person name="Purvine S.O."/>
            <person name="Wright A.T."/>
            <person name="Boxma B."/>
            <person name="Van Alen T."/>
            <person name="Hackstein J.H."/>
            <person name="Baker S.E."/>
            <person name="Grigoriev I.V."/>
            <person name="O'Malley M.A."/>
        </authorList>
    </citation>
    <scope>NUCLEOTIDE SEQUENCE [LARGE SCALE GENOMIC DNA]</scope>
    <source>
        <strain evidence="3">finn</strain>
    </source>
</reference>
<feature type="transmembrane region" description="Helical" evidence="1">
    <location>
        <begin position="56"/>
        <end position="76"/>
    </location>
</feature>
<evidence type="ECO:0000256" key="1">
    <source>
        <dbReference type="SAM" id="Phobius"/>
    </source>
</evidence>
<feature type="transmembrane region" description="Helical" evidence="1">
    <location>
        <begin position="88"/>
        <end position="108"/>
    </location>
</feature>
<dbReference type="Gene3D" id="1.10.167.10">
    <property type="entry name" value="Regulator of G-protein Signalling 4, domain 2"/>
    <property type="match status" value="1"/>
</dbReference>
<feature type="transmembrane region" description="Helical" evidence="1">
    <location>
        <begin position="179"/>
        <end position="201"/>
    </location>
</feature>
<evidence type="ECO:0000313" key="3">
    <source>
        <dbReference type="Proteomes" id="UP000193719"/>
    </source>
</evidence>